<keyword evidence="2" id="KW-1185">Reference proteome</keyword>
<protein>
    <submittedName>
        <fullName evidence="1">Uncharacterized protein</fullName>
    </submittedName>
</protein>
<organism evidence="1 2">
    <name type="scientific">Aromatoleum toluolicum</name>
    <dbReference type="NCBI Taxonomy" id="90060"/>
    <lineage>
        <taxon>Bacteria</taxon>
        <taxon>Pseudomonadati</taxon>
        <taxon>Pseudomonadota</taxon>
        <taxon>Betaproteobacteria</taxon>
        <taxon>Rhodocyclales</taxon>
        <taxon>Rhodocyclaceae</taxon>
        <taxon>Aromatoleum</taxon>
    </lineage>
</organism>
<dbReference type="Proteomes" id="UP000634522">
    <property type="component" value="Unassembled WGS sequence"/>
</dbReference>
<accession>A0ABX1NNT3</accession>
<reference evidence="1 2" key="1">
    <citation type="submission" date="2019-12" db="EMBL/GenBank/DDBJ databases">
        <title>Comparative genomics gives insights into the taxonomy of the Azoarcus-Aromatoleum group and reveals separate origins of nif in the plant-associated Azoarcus and non-plant-associated Aromatoleum sub-groups.</title>
        <authorList>
            <person name="Lafos M."/>
            <person name="Maluk M."/>
            <person name="Batista M."/>
            <person name="Junghare M."/>
            <person name="Carmona M."/>
            <person name="Faoro H."/>
            <person name="Cruz L.M."/>
            <person name="Battistoni F."/>
            <person name="De Souza E."/>
            <person name="Pedrosa F."/>
            <person name="Chen W.-M."/>
            <person name="Poole P.S."/>
            <person name="Dixon R.A."/>
            <person name="James E.K."/>
        </authorList>
    </citation>
    <scope>NUCLEOTIDE SEQUENCE [LARGE SCALE GENOMIC DNA]</scope>
    <source>
        <strain evidence="1 2">T</strain>
    </source>
</reference>
<evidence type="ECO:0000313" key="1">
    <source>
        <dbReference type="EMBL" id="NMG00805.1"/>
    </source>
</evidence>
<name>A0ABX1NNT3_9RHOO</name>
<dbReference type="RefSeq" id="WP_169143314.1">
    <property type="nucleotide sequence ID" value="NZ_WTVS01000100.1"/>
</dbReference>
<gene>
    <name evidence="1" type="ORF">GPA27_25820</name>
</gene>
<evidence type="ECO:0000313" key="2">
    <source>
        <dbReference type="Proteomes" id="UP000634522"/>
    </source>
</evidence>
<dbReference type="EMBL" id="WTVS01000100">
    <property type="protein sequence ID" value="NMG00805.1"/>
    <property type="molecule type" value="Genomic_DNA"/>
</dbReference>
<sequence length="136" mass="15449">MTDEHATVKCGNCQLELREPASTPIAERQPCPKCGSFIRAFELKLKSSVSAKSKIAAKANRPGIKKPFYELISGDDLFRLSGQWNTLTQVIDRARNYYIKIVTDPRSRTVIRYCEEPLDKHQNRGDAKHKKGERDA</sequence>
<proteinExistence type="predicted"/>
<comment type="caution">
    <text evidence="1">The sequence shown here is derived from an EMBL/GenBank/DDBJ whole genome shotgun (WGS) entry which is preliminary data.</text>
</comment>